<dbReference type="PANTHER" id="PTHR15837">
    <property type="entry name" value="RAN GUANINE NUCLEOTIDE RELEASE FACTOR"/>
    <property type="match status" value="1"/>
</dbReference>
<keyword evidence="2" id="KW-0813">Transport</keyword>
<dbReference type="InterPro" id="IPR016123">
    <property type="entry name" value="Mog1/PsbP_a/b/a-sand"/>
</dbReference>
<evidence type="ECO:0000256" key="1">
    <source>
        <dbReference type="ARBA" id="ARBA00010307"/>
    </source>
</evidence>
<dbReference type="InterPro" id="IPR007681">
    <property type="entry name" value="Mog1"/>
</dbReference>
<evidence type="ECO:0000313" key="4">
    <source>
        <dbReference type="EMBL" id="OAG24250.1"/>
    </source>
</evidence>
<dbReference type="RefSeq" id="XP_018389671.1">
    <property type="nucleotide sequence ID" value="XM_018531966.1"/>
</dbReference>
<comment type="similarity">
    <text evidence="1">Belongs to the MOG1 family.</text>
</comment>
<dbReference type="OMA" id="IDTVKVW"/>
<keyword evidence="3" id="KW-0653">Protein transport</keyword>
<evidence type="ECO:0000256" key="2">
    <source>
        <dbReference type="ARBA" id="ARBA00022448"/>
    </source>
</evidence>
<dbReference type="KEGG" id="aalt:CC77DRAFT_509252"/>
<reference evidence="4 5" key="1">
    <citation type="submission" date="2016-05" db="EMBL/GenBank/DDBJ databases">
        <title>Comparative analysis of secretome profiles of manganese(II)-oxidizing ascomycete fungi.</title>
        <authorList>
            <consortium name="DOE Joint Genome Institute"/>
            <person name="Zeiner C.A."/>
            <person name="Purvine S.O."/>
            <person name="Zink E.M."/>
            <person name="Wu S."/>
            <person name="Pasa-Tolic L."/>
            <person name="Chaput D.L."/>
            <person name="Haridas S."/>
            <person name="Grigoriev I.V."/>
            <person name="Santelli C.M."/>
            <person name="Hansel C.M."/>
        </authorList>
    </citation>
    <scope>NUCLEOTIDE SEQUENCE [LARGE SCALE GENOMIC DNA]</scope>
    <source>
        <strain evidence="4 5">SRC1lrK2f</strain>
    </source>
</reference>
<dbReference type="AlphaFoldDB" id="A0A177DYJ9"/>
<name>A0A177DYJ9_ALTAL</name>
<dbReference type="GeneID" id="29117560"/>
<dbReference type="PANTHER" id="PTHR15837:SF0">
    <property type="entry name" value="RAN GUANINE NUCLEOTIDE RELEASE FACTOR"/>
    <property type="match status" value="1"/>
</dbReference>
<dbReference type="VEuPathDB" id="FungiDB:CC77DRAFT_509252"/>
<dbReference type="SUPFAM" id="SSF55724">
    <property type="entry name" value="Mog1p/PsbP-like"/>
    <property type="match status" value="1"/>
</dbReference>
<dbReference type="GO" id="GO:0006606">
    <property type="term" value="P:protein import into nucleus"/>
    <property type="evidence" value="ECO:0007669"/>
    <property type="project" value="TreeGrafter"/>
</dbReference>
<organism evidence="4 5">
    <name type="scientific">Alternaria alternata</name>
    <name type="common">Alternaria rot fungus</name>
    <name type="synonym">Torula alternata</name>
    <dbReference type="NCBI Taxonomy" id="5599"/>
    <lineage>
        <taxon>Eukaryota</taxon>
        <taxon>Fungi</taxon>
        <taxon>Dikarya</taxon>
        <taxon>Ascomycota</taxon>
        <taxon>Pezizomycotina</taxon>
        <taxon>Dothideomycetes</taxon>
        <taxon>Pleosporomycetidae</taxon>
        <taxon>Pleosporales</taxon>
        <taxon>Pleosporineae</taxon>
        <taxon>Pleosporaceae</taxon>
        <taxon>Alternaria</taxon>
        <taxon>Alternaria sect. Alternaria</taxon>
        <taxon>Alternaria alternata complex</taxon>
    </lineage>
</organism>
<dbReference type="STRING" id="5599.A0A177DYJ9"/>
<protein>
    <submittedName>
        <fullName evidence="4">Mog1p/PsbP-like protein</fullName>
    </submittedName>
</protein>
<dbReference type="Gene3D" id="3.40.1000.10">
    <property type="entry name" value="Mog1/PsbP, alpha/beta/alpha sandwich"/>
    <property type="match status" value="1"/>
</dbReference>
<sequence length="196" mass="22032">MAFTNTPLYGGAITLDLPSNFADASQIRQIPDHQEVYLDSNGYSSIVVEILEYVEKSNDEEALQYHFGDLVEDTGDQTTIISQDRAAMKSLPNNSVLTLTFIQTPPTPNPHPNRKTPEFTYIHLILLRLKEQGTDVSSIPFTQTSIMISINIPHYPGEFTPAEQQGDETPLMKDSKAVRERVLESFKVKEWGLFEG</sequence>
<evidence type="ECO:0000313" key="5">
    <source>
        <dbReference type="Proteomes" id="UP000077248"/>
    </source>
</evidence>
<dbReference type="GO" id="GO:0005085">
    <property type="term" value="F:guanyl-nucleotide exchange factor activity"/>
    <property type="evidence" value="ECO:0007669"/>
    <property type="project" value="TreeGrafter"/>
</dbReference>
<evidence type="ECO:0000256" key="3">
    <source>
        <dbReference type="ARBA" id="ARBA00022927"/>
    </source>
</evidence>
<dbReference type="Pfam" id="PF04603">
    <property type="entry name" value="Mog1"/>
    <property type="match status" value="1"/>
</dbReference>
<dbReference type="EMBL" id="KV441471">
    <property type="protein sequence ID" value="OAG24250.1"/>
    <property type="molecule type" value="Genomic_DNA"/>
</dbReference>
<dbReference type="GO" id="GO:0031267">
    <property type="term" value="F:small GTPase binding"/>
    <property type="evidence" value="ECO:0007669"/>
    <property type="project" value="TreeGrafter"/>
</dbReference>
<keyword evidence="5" id="KW-1185">Reference proteome</keyword>
<dbReference type="GO" id="GO:0005634">
    <property type="term" value="C:nucleus"/>
    <property type="evidence" value="ECO:0007669"/>
    <property type="project" value="TreeGrafter"/>
</dbReference>
<dbReference type="Proteomes" id="UP000077248">
    <property type="component" value="Unassembled WGS sequence"/>
</dbReference>
<accession>A0A177DYJ9</accession>
<gene>
    <name evidence="4" type="ORF">CC77DRAFT_509252</name>
</gene>
<proteinExistence type="inferred from homology"/>